<evidence type="ECO:0000256" key="8">
    <source>
        <dbReference type="ARBA" id="ARBA00022982"/>
    </source>
</evidence>
<dbReference type="FunFam" id="1.10.760.10:FF:000019">
    <property type="entry name" value="Di-heme cytochrome C peroxidase"/>
    <property type="match status" value="1"/>
</dbReference>
<keyword evidence="6" id="KW-0732">Signal</keyword>
<keyword evidence="7" id="KW-0574">Periplasm</keyword>
<keyword evidence="8" id="KW-0249">Electron transport</keyword>
<dbReference type="InterPro" id="IPR004852">
    <property type="entry name" value="Di-haem_cyt_c_peroxidsae"/>
</dbReference>
<evidence type="ECO:0000313" key="18">
    <source>
        <dbReference type="Proteomes" id="UP000321580"/>
    </source>
</evidence>
<name>A0A5C6RL69_9BACT</name>
<evidence type="ECO:0000256" key="6">
    <source>
        <dbReference type="ARBA" id="ARBA00022729"/>
    </source>
</evidence>
<keyword evidence="9" id="KW-0560">Oxidoreductase</keyword>
<dbReference type="GO" id="GO:0004130">
    <property type="term" value="F:cytochrome-c peroxidase activity"/>
    <property type="evidence" value="ECO:0007669"/>
    <property type="project" value="TreeGrafter"/>
</dbReference>
<dbReference type="PIRSF" id="PIRSF000294">
    <property type="entry name" value="Cytochrome-c_peroxidase"/>
    <property type="match status" value="1"/>
</dbReference>
<reference evidence="17 18" key="1">
    <citation type="submission" date="2019-08" db="EMBL/GenBank/DDBJ databases">
        <title>Genome of Phaeodactylibacter luteus.</title>
        <authorList>
            <person name="Bowman J.P."/>
        </authorList>
    </citation>
    <scope>NUCLEOTIDE SEQUENCE [LARGE SCALE GENOMIC DNA]</scope>
    <source>
        <strain evidence="17 18">KCTC 42180</strain>
    </source>
</reference>
<protein>
    <recommendedName>
        <fullName evidence="12">Methylamine utilization protein MauG</fullName>
    </recommendedName>
</protein>
<gene>
    <name evidence="17" type="ORF">FRY97_11425</name>
</gene>
<dbReference type="EMBL" id="VOOR01000021">
    <property type="protein sequence ID" value="TXB62993.1"/>
    <property type="molecule type" value="Genomic_DNA"/>
</dbReference>
<feature type="binding site" description="axial binding residue" evidence="14">
    <location>
        <position position="226"/>
    </location>
    <ligand>
        <name>heme c</name>
        <dbReference type="ChEBI" id="CHEBI:61717"/>
        <label>2</label>
    </ligand>
    <ligandPart>
        <name>Fe</name>
        <dbReference type="ChEBI" id="CHEBI:18248"/>
    </ligandPart>
</feature>
<keyword evidence="3" id="KW-0813">Transport</keyword>
<feature type="domain" description="Cytochrome c" evidence="16">
    <location>
        <begin position="55"/>
        <end position="163"/>
    </location>
</feature>
<evidence type="ECO:0000256" key="2">
    <source>
        <dbReference type="ARBA" id="ARBA00004856"/>
    </source>
</evidence>
<evidence type="ECO:0000256" key="5">
    <source>
        <dbReference type="ARBA" id="ARBA00022723"/>
    </source>
</evidence>
<keyword evidence="10 14" id="KW-0408">Iron</keyword>
<dbReference type="GO" id="GO:0046872">
    <property type="term" value="F:metal ion binding"/>
    <property type="evidence" value="ECO:0007669"/>
    <property type="project" value="UniProtKB-KW"/>
</dbReference>
<comment type="subcellular location">
    <subcellularLocation>
        <location evidence="1">Periplasm</location>
    </subcellularLocation>
</comment>
<dbReference type="GO" id="GO:0042597">
    <property type="term" value="C:periplasmic space"/>
    <property type="evidence" value="ECO:0007669"/>
    <property type="project" value="UniProtKB-SubCell"/>
</dbReference>
<feature type="region of interest" description="Disordered" evidence="15">
    <location>
        <begin position="1"/>
        <end position="25"/>
    </location>
</feature>
<dbReference type="OrthoDB" id="9805202at2"/>
<dbReference type="SUPFAM" id="SSF46626">
    <property type="entry name" value="Cytochrome c"/>
    <property type="match status" value="2"/>
</dbReference>
<feature type="binding site" description="covalent" evidence="13">
    <location>
        <position position="80"/>
    </location>
    <ligand>
        <name>heme c</name>
        <dbReference type="ChEBI" id="CHEBI:61717"/>
        <label>1</label>
    </ligand>
</feature>
<comment type="PTM">
    <text evidence="13">Binds 2 heme groups per subunit.</text>
</comment>
<dbReference type="Gene3D" id="1.10.760.10">
    <property type="entry name" value="Cytochrome c-like domain"/>
    <property type="match status" value="2"/>
</dbReference>
<evidence type="ECO:0000256" key="9">
    <source>
        <dbReference type="ARBA" id="ARBA00023002"/>
    </source>
</evidence>
<comment type="caution">
    <text evidence="17">The sequence shown here is derived from an EMBL/GenBank/DDBJ whole genome shotgun (WGS) entry which is preliminary data.</text>
</comment>
<comment type="function">
    <text evidence="11">Involved in methylamine metabolism. Essential for the maturation of the beta subunit of MADH, presumably via a step in the biosynthesis of tryptophan tryptophylquinone (TTQ), the cofactor of MADH.</text>
</comment>
<evidence type="ECO:0000256" key="13">
    <source>
        <dbReference type="PIRSR" id="PIRSR000294-1"/>
    </source>
</evidence>
<evidence type="ECO:0000256" key="11">
    <source>
        <dbReference type="ARBA" id="ARBA00058991"/>
    </source>
</evidence>
<keyword evidence="17" id="KW-0575">Peroxidase</keyword>
<dbReference type="GO" id="GO:0020037">
    <property type="term" value="F:heme binding"/>
    <property type="evidence" value="ECO:0007669"/>
    <property type="project" value="InterPro"/>
</dbReference>
<feature type="binding site" description="axial binding residue" evidence="14">
    <location>
        <position position="81"/>
    </location>
    <ligand>
        <name>heme c</name>
        <dbReference type="ChEBI" id="CHEBI:61717"/>
        <label>1</label>
    </ligand>
    <ligandPart>
        <name>Fe</name>
        <dbReference type="ChEBI" id="CHEBI:18248"/>
    </ligandPart>
</feature>
<accession>A0A5C6RL69</accession>
<comment type="cofactor">
    <cofactor evidence="13">
        <name>heme</name>
        <dbReference type="ChEBI" id="CHEBI:30413"/>
    </cofactor>
    <text evidence="13">Binds 2 heme groups.</text>
</comment>
<evidence type="ECO:0000256" key="1">
    <source>
        <dbReference type="ARBA" id="ARBA00004418"/>
    </source>
</evidence>
<feature type="binding site" description="covalent" evidence="13">
    <location>
        <position position="222"/>
    </location>
    <ligand>
        <name>heme c</name>
        <dbReference type="ChEBI" id="CHEBI:61717"/>
        <label>2</label>
    </ligand>
</feature>
<evidence type="ECO:0000256" key="14">
    <source>
        <dbReference type="PIRSR" id="PIRSR000294-2"/>
    </source>
</evidence>
<dbReference type="PANTHER" id="PTHR30600">
    <property type="entry name" value="CYTOCHROME C PEROXIDASE-RELATED"/>
    <property type="match status" value="1"/>
</dbReference>
<keyword evidence="4 13" id="KW-0349">Heme</keyword>
<evidence type="ECO:0000256" key="10">
    <source>
        <dbReference type="ARBA" id="ARBA00023004"/>
    </source>
</evidence>
<sequence>MALSATTPGPEELRSAYAKPPSEWPAATVDEGVDFKELGTLPPVAYPAHNPYNKAKAALGEMLFFDPRLSGSNQIACASCHDPEVGWGDGRRTSFGHGRQLGPRNAPTLLNVGHWLAFFWDGRAQSLEEQALFPIKDPLEMNQDLGSLPSELEEAEGYAAHFAEAFGDSSITVERIAQALATYERGIRSRKSRFDQFVEGRYTALTDDELAGLHLFRTKARCINCHHGPFFTDQAFHNNGQSHFGRPGEDLGRFAITGDTLDMGLFRTPTLRDIAFTGPYMHHGNIAELEEVLFMYDQGMPQIIPRSVKSARRPVHDPLLKPLGLTARERAQLLSFLQALSTRPRPVNPPGLPI</sequence>
<dbReference type="AlphaFoldDB" id="A0A5C6RL69"/>
<evidence type="ECO:0000313" key="17">
    <source>
        <dbReference type="EMBL" id="TXB62993.1"/>
    </source>
</evidence>
<evidence type="ECO:0000256" key="4">
    <source>
        <dbReference type="ARBA" id="ARBA00022617"/>
    </source>
</evidence>
<evidence type="ECO:0000256" key="15">
    <source>
        <dbReference type="SAM" id="MobiDB-lite"/>
    </source>
</evidence>
<feature type="binding site" description="axial binding residue" evidence="14">
    <location>
        <position position="97"/>
    </location>
    <ligand>
        <name>heme c</name>
        <dbReference type="ChEBI" id="CHEBI:61717"/>
        <label>1</label>
    </ligand>
    <ligandPart>
        <name>Fe</name>
        <dbReference type="ChEBI" id="CHEBI:18248"/>
    </ligandPart>
</feature>
<keyword evidence="18" id="KW-1185">Reference proteome</keyword>
<dbReference type="InterPro" id="IPR026259">
    <property type="entry name" value="MauG/Cytc_peroxidase"/>
</dbReference>
<dbReference type="PANTHER" id="PTHR30600:SF10">
    <property type="entry name" value="BLL6722 PROTEIN"/>
    <property type="match status" value="1"/>
</dbReference>
<dbReference type="Pfam" id="PF03150">
    <property type="entry name" value="CCP_MauG"/>
    <property type="match status" value="1"/>
</dbReference>
<organism evidence="17 18">
    <name type="scientific">Phaeodactylibacter luteus</name>
    <dbReference type="NCBI Taxonomy" id="1564516"/>
    <lineage>
        <taxon>Bacteria</taxon>
        <taxon>Pseudomonadati</taxon>
        <taxon>Bacteroidota</taxon>
        <taxon>Saprospiria</taxon>
        <taxon>Saprospirales</taxon>
        <taxon>Haliscomenobacteraceae</taxon>
        <taxon>Phaeodactylibacter</taxon>
    </lineage>
</organism>
<dbReference type="PROSITE" id="PS51007">
    <property type="entry name" value="CYTC"/>
    <property type="match status" value="1"/>
</dbReference>
<feature type="binding site" description="covalent" evidence="13">
    <location>
        <position position="225"/>
    </location>
    <ligand>
        <name>heme c</name>
        <dbReference type="ChEBI" id="CHEBI:61717"/>
        <label>2</label>
    </ligand>
</feature>
<proteinExistence type="predicted"/>
<evidence type="ECO:0000259" key="16">
    <source>
        <dbReference type="PROSITE" id="PS51007"/>
    </source>
</evidence>
<comment type="pathway">
    <text evidence="2">One-carbon metabolism; methylamine degradation.</text>
</comment>
<evidence type="ECO:0000256" key="3">
    <source>
        <dbReference type="ARBA" id="ARBA00022448"/>
    </source>
</evidence>
<feature type="binding site" description="covalent" evidence="13">
    <location>
        <position position="77"/>
    </location>
    <ligand>
        <name>heme c</name>
        <dbReference type="ChEBI" id="CHEBI:61717"/>
        <label>1</label>
    </ligand>
</feature>
<dbReference type="GO" id="GO:0009055">
    <property type="term" value="F:electron transfer activity"/>
    <property type="evidence" value="ECO:0007669"/>
    <property type="project" value="InterPro"/>
</dbReference>
<keyword evidence="5 14" id="KW-0479">Metal-binding</keyword>
<evidence type="ECO:0000256" key="7">
    <source>
        <dbReference type="ARBA" id="ARBA00022764"/>
    </source>
</evidence>
<dbReference type="InterPro" id="IPR009056">
    <property type="entry name" value="Cyt_c-like_dom"/>
</dbReference>
<dbReference type="Proteomes" id="UP000321580">
    <property type="component" value="Unassembled WGS sequence"/>
</dbReference>
<dbReference type="InterPro" id="IPR036909">
    <property type="entry name" value="Cyt_c-like_dom_sf"/>
</dbReference>
<evidence type="ECO:0000256" key="12">
    <source>
        <dbReference type="ARBA" id="ARBA00073576"/>
    </source>
</evidence>
<dbReference type="InterPro" id="IPR051395">
    <property type="entry name" value="Cytochrome_c_Peroxidase/MauG"/>
</dbReference>